<dbReference type="InterPro" id="IPR047146">
    <property type="entry name" value="Cyt_P450_E_CYP52_fungi"/>
</dbReference>
<keyword evidence="9" id="KW-0732">Signal</keyword>
<evidence type="ECO:0000313" key="11">
    <source>
        <dbReference type="Proteomes" id="UP001138500"/>
    </source>
</evidence>
<dbReference type="CDD" id="cd11063">
    <property type="entry name" value="CYP52"/>
    <property type="match status" value="1"/>
</dbReference>
<dbReference type="GO" id="GO:0005506">
    <property type="term" value="F:iron ion binding"/>
    <property type="evidence" value="ECO:0007669"/>
    <property type="project" value="InterPro"/>
</dbReference>
<keyword evidence="3 8" id="KW-0349">Heme</keyword>
<evidence type="ECO:0000256" key="3">
    <source>
        <dbReference type="ARBA" id="ARBA00022617"/>
    </source>
</evidence>
<evidence type="ECO:0000256" key="1">
    <source>
        <dbReference type="ARBA" id="ARBA00001971"/>
    </source>
</evidence>
<evidence type="ECO:0000256" key="5">
    <source>
        <dbReference type="ARBA" id="ARBA00023002"/>
    </source>
</evidence>
<keyword evidence="6 8" id="KW-0408">Iron</keyword>
<dbReference type="GO" id="GO:0016705">
    <property type="term" value="F:oxidoreductase activity, acting on paired donors, with incorporation or reduction of molecular oxygen"/>
    <property type="evidence" value="ECO:0007669"/>
    <property type="project" value="InterPro"/>
</dbReference>
<comment type="cofactor">
    <cofactor evidence="1 8">
        <name>heme</name>
        <dbReference type="ChEBI" id="CHEBI:30413"/>
    </cofactor>
</comment>
<dbReference type="EMBL" id="RIBY02001845">
    <property type="protein sequence ID" value="KAH9827895.1"/>
    <property type="molecule type" value="Genomic_DNA"/>
</dbReference>
<keyword evidence="5" id="KW-0560">Oxidoreductase</keyword>
<dbReference type="OrthoDB" id="1470350at2759"/>
<comment type="caution">
    <text evidence="10">The sequence shown here is derived from an EMBL/GenBank/DDBJ whole genome shotgun (WGS) entry which is preliminary data.</text>
</comment>
<feature type="binding site" description="axial binding residue" evidence="8">
    <location>
        <position position="448"/>
    </location>
    <ligand>
        <name>heme</name>
        <dbReference type="ChEBI" id="CHEBI:30413"/>
    </ligand>
    <ligandPart>
        <name>Fe</name>
        <dbReference type="ChEBI" id="CHEBI:18248"/>
    </ligandPart>
</feature>
<keyword evidence="7" id="KW-0503">Monooxygenase</keyword>
<dbReference type="Pfam" id="PF00067">
    <property type="entry name" value="p450"/>
    <property type="match status" value="1"/>
</dbReference>
<dbReference type="PANTHER" id="PTHR24287">
    <property type="entry name" value="P450, PUTATIVE (EUROFUNG)-RELATED"/>
    <property type="match status" value="1"/>
</dbReference>
<feature type="signal peptide" evidence="9">
    <location>
        <begin position="1"/>
        <end position="19"/>
    </location>
</feature>
<evidence type="ECO:0000313" key="10">
    <source>
        <dbReference type="EMBL" id="KAH9827895.1"/>
    </source>
</evidence>
<evidence type="ECO:0000256" key="6">
    <source>
        <dbReference type="ARBA" id="ARBA00023004"/>
    </source>
</evidence>
<evidence type="ECO:0000256" key="9">
    <source>
        <dbReference type="SAM" id="SignalP"/>
    </source>
</evidence>
<accession>A0A9W7SSU3</accession>
<keyword evidence="11" id="KW-1185">Reference proteome</keyword>
<gene>
    <name evidence="10" type="ORF">Tdes44962_MAKER02649</name>
</gene>
<comment type="similarity">
    <text evidence="2">Belongs to the cytochrome P450 family.</text>
</comment>
<dbReference type="Proteomes" id="UP001138500">
    <property type="component" value="Unassembled WGS sequence"/>
</dbReference>
<dbReference type="SUPFAM" id="SSF48264">
    <property type="entry name" value="Cytochrome P450"/>
    <property type="match status" value="1"/>
</dbReference>
<evidence type="ECO:0000256" key="7">
    <source>
        <dbReference type="ARBA" id="ARBA00023033"/>
    </source>
</evidence>
<evidence type="ECO:0000256" key="4">
    <source>
        <dbReference type="ARBA" id="ARBA00022723"/>
    </source>
</evidence>
<proteinExistence type="inferred from homology"/>
<keyword evidence="4 8" id="KW-0479">Metal-binding</keyword>
<dbReference type="AlphaFoldDB" id="A0A9W7SSU3"/>
<protein>
    <submittedName>
        <fullName evidence="10">Cytochrome-P450 52A13-like</fullName>
    </submittedName>
</protein>
<dbReference type="PRINTS" id="PR00385">
    <property type="entry name" value="P450"/>
</dbReference>
<evidence type="ECO:0000256" key="8">
    <source>
        <dbReference type="PIRSR" id="PIRSR602401-1"/>
    </source>
</evidence>
<dbReference type="InterPro" id="IPR036396">
    <property type="entry name" value="Cyt_P450_sf"/>
</dbReference>
<organism evidence="10 11">
    <name type="scientific">Teratosphaeria destructans</name>
    <dbReference type="NCBI Taxonomy" id="418781"/>
    <lineage>
        <taxon>Eukaryota</taxon>
        <taxon>Fungi</taxon>
        <taxon>Dikarya</taxon>
        <taxon>Ascomycota</taxon>
        <taxon>Pezizomycotina</taxon>
        <taxon>Dothideomycetes</taxon>
        <taxon>Dothideomycetidae</taxon>
        <taxon>Mycosphaerellales</taxon>
        <taxon>Teratosphaeriaceae</taxon>
        <taxon>Teratosphaeria</taxon>
    </lineage>
</organism>
<name>A0A9W7SSU3_9PEZI</name>
<evidence type="ECO:0000256" key="2">
    <source>
        <dbReference type="ARBA" id="ARBA00010617"/>
    </source>
</evidence>
<feature type="chain" id="PRO_5040842034" evidence="9">
    <location>
        <begin position="20"/>
        <end position="506"/>
    </location>
</feature>
<dbReference type="GO" id="GO:0004497">
    <property type="term" value="F:monooxygenase activity"/>
    <property type="evidence" value="ECO:0007669"/>
    <property type="project" value="UniProtKB-KW"/>
</dbReference>
<sequence>MALATWLTALLVLLPPYLAYKWHAHRSRERRFQAFAKSHNCEDAKDTSSTWFEILRARFAPSEGSEDIFDGGIDVDFRDGTNTISWQSELGTWAHFTLEPQNVQTILSNLDEWSTRKMQVFGPALGRKSIFLIEGKDWAHARAIIRPQFSRENINDLEATERTTATLIRTIGAGLDERTGWTGEVKLLPLLMNYTLDTAAEFLFGESLDFQGGTPEALQFSHDVETITTMTTVRGMLGPLYFLGDGLEHRRAIKRTRATIEHFVRLALEAKRTGKYRSGLLRRLAEESRDMEELRDQTFTMLFAGSDTTASVLGWCFTRLALHPDYFDKLRSKVLAAFPVGDEITAAKLKDCVELQWFMNEVSRLHPIGPVNVRFAREDAILPVGGGKDQKSPVAVRKDSPVVFSSYLMQRRKDLWGDDALEFRPERWGERSPKAWAYLPFLGGPRICPGQLFAITEIGFVLVRMLQQFDRIEPIDREDMAKMRKGLVVVMFPKDRVPVRFHKAAS</sequence>
<reference evidence="10 11" key="1">
    <citation type="journal article" date="2018" name="IMA Fungus">
        <title>IMA Genome-F 10: Nine draft genome sequences of Claviceps purpurea s.lat., including C. arundinis, C. humidiphila, and C. cf. spartinae, pseudomolecules for the pitch canker pathogen Fusarium circinatum, draft genome of Davidsoniella eucalypti, Grosmannia galeiformis, Quambalaria eucalypti, and Teratosphaeria destructans.</title>
        <authorList>
            <person name="Wingfield B.D."/>
            <person name="Liu M."/>
            <person name="Nguyen H.D."/>
            <person name="Lane F.A."/>
            <person name="Morgan S.W."/>
            <person name="De Vos L."/>
            <person name="Wilken P.M."/>
            <person name="Duong T.A."/>
            <person name="Aylward J."/>
            <person name="Coetzee M.P."/>
            <person name="Dadej K."/>
            <person name="De Beer Z.W."/>
            <person name="Findlay W."/>
            <person name="Havenga M."/>
            <person name="Kolarik M."/>
            <person name="Menzies J.G."/>
            <person name="Naidoo K."/>
            <person name="Pochopski O."/>
            <person name="Shoukouhi P."/>
            <person name="Santana Q.C."/>
            <person name="Seifert K.A."/>
            <person name="Soal N."/>
            <person name="Steenkamp E.T."/>
            <person name="Tatham C.T."/>
            <person name="van der Nest M.A."/>
            <person name="Wingfield M.J."/>
        </authorList>
    </citation>
    <scope>NUCLEOTIDE SEQUENCE [LARGE SCALE GENOMIC DNA]</scope>
    <source>
        <strain evidence="10">CMW44962</strain>
    </source>
</reference>
<dbReference type="GO" id="GO:0020037">
    <property type="term" value="F:heme binding"/>
    <property type="evidence" value="ECO:0007669"/>
    <property type="project" value="InterPro"/>
</dbReference>
<reference evidence="10 11" key="2">
    <citation type="journal article" date="2021" name="Curr. Genet.">
        <title>Genetic response to nitrogen starvation in the aggressive Eucalyptus foliar pathogen Teratosphaeria destructans.</title>
        <authorList>
            <person name="Havenga M."/>
            <person name="Wingfield B.D."/>
            <person name="Wingfield M.J."/>
            <person name="Dreyer L.L."/>
            <person name="Roets F."/>
            <person name="Aylward J."/>
        </authorList>
    </citation>
    <scope>NUCLEOTIDE SEQUENCE [LARGE SCALE GENOMIC DNA]</scope>
    <source>
        <strain evidence="10">CMW44962</strain>
    </source>
</reference>
<dbReference type="PANTHER" id="PTHR24287:SF1">
    <property type="entry name" value="P450, PUTATIVE (EUROFUNG)-RELATED"/>
    <property type="match status" value="1"/>
</dbReference>
<dbReference type="PRINTS" id="PR00463">
    <property type="entry name" value="EP450I"/>
</dbReference>
<dbReference type="InterPro" id="IPR002401">
    <property type="entry name" value="Cyt_P450_E_grp-I"/>
</dbReference>
<dbReference type="InterPro" id="IPR001128">
    <property type="entry name" value="Cyt_P450"/>
</dbReference>
<dbReference type="Gene3D" id="1.10.630.10">
    <property type="entry name" value="Cytochrome P450"/>
    <property type="match status" value="1"/>
</dbReference>